<keyword evidence="5" id="KW-0560">Oxidoreductase</keyword>
<dbReference type="Gene3D" id="3.40.50.720">
    <property type="entry name" value="NAD(P)-binding Rossmann-like Domain"/>
    <property type="match status" value="1"/>
</dbReference>
<feature type="domain" description="3-hydroxyacyl-CoA dehydrogenase NAD binding" evidence="14">
    <location>
        <begin position="292"/>
        <end position="467"/>
    </location>
</feature>
<sequence>MECVTVEIHGDLARVIIDNPPVNALGQAVRAGLLNAQKQISRQPEVKAVVLCCAGRSFVAGADIREFGKPPMAPLLPDVLAAIEASAVPWVAAIHGTALGGGLELAMACHGRVASASAKMGLPEVNLGIIPGSGGTVRLPRLVPIVDAVALVTKGKPVGAEQAQASGLIDCLASGDLIATAERLARALAAQGAPRPTLSRTLITGAPIDWDAEEAGLRKRGRGAAAPLEALAALRFATTASASDALAAERERFLRLSASPEAAALRHIFFAERAAGKSLVAGGAVPADLSRVGVIGGGTMGAGIATALLVSGSEVHLTERDASAAASAQDRIADTLAASVKRGAVAPEKADAALARLTTGDDYATLADCPLVIEAVFEDMAVKQQVFARLDAVMPPNAVLASNTSYLDVNKLAVLTRDPSRILGLHFFAPAHVMKLLEVVRADQTGARALATGAALARRLGKIAVVAGVCDGFIGNRIMSAYRRECEFMLEEGALPQQIDAAMEAFGFAMGIYAVQDMSGLDIAWAQRKARAANRPTNERYAHIADRLCEAGRLGRKTGKGWYDYTTGHAKPDPEVERIIAEESARAGLARRTFAGDEITARILRIMQTEGQALLKEGIAESAGDIDVVMVTGFGFPRHKGGPM</sequence>
<comment type="caution">
    <text evidence="15">The sequence shown here is derived from an EMBL/GenBank/DDBJ whole genome shotgun (WGS) entry which is preliminary data.</text>
</comment>
<keyword evidence="3" id="KW-0276">Fatty acid metabolism</keyword>
<dbReference type="InterPro" id="IPR029045">
    <property type="entry name" value="ClpP/crotonase-like_dom_sf"/>
</dbReference>
<evidence type="ECO:0000256" key="1">
    <source>
        <dbReference type="ARBA" id="ARBA00004275"/>
    </source>
</evidence>
<keyword evidence="6" id="KW-0520">NAD</keyword>
<dbReference type="GO" id="GO:0004300">
    <property type="term" value="F:enoyl-CoA hydratase activity"/>
    <property type="evidence" value="ECO:0007669"/>
    <property type="project" value="UniProtKB-ARBA"/>
</dbReference>
<comment type="subcellular location">
    <subcellularLocation>
        <location evidence="1">Peroxisome</location>
    </subcellularLocation>
</comment>
<keyword evidence="7" id="KW-0443">Lipid metabolism</keyword>
<dbReference type="EMBL" id="QWEY01000030">
    <property type="protein sequence ID" value="RGP35098.1"/>
    <property type="molecule type" value="Genomic_DNA"/>
</dbReference>
<evidence type="ECO:0000256" key="10">
    <source>
        <dbReference type="ARBA" id="ARBA00023239"/>
    </source>
</evidence>
<dbReference type="GO" id="GO:0070403">
    <property type="term" value="F:NAD+ binding"/>
    <property type="evidence" value="ECO:0007669"/>
    <property type="project" value="InterPro"/>
</dbReference>
<reference evidence="15 16" key="1">
    <citation type="submission" date="2018-08" db="EMBL/GenBank/DDBJ databases">
        <title>Flavobacterium tibetense sp. nov., isolated from a wetland YonghuCo on Tibetan Plateau.</title>
        <authorList>
            <person name="Phurbu D."/>
            <person name="Lu H."/>
            <person name="Xing P."/>
        </authorList>
    </citation>
    <scope>NUCLEOTIDE SEQUENCE [LARGE SCALE GENOMIC DNA]</scope>
    <source>
        <strain evidence="15 16">DJC</strain>
    </source>
</reference>
<evidence type="ECO:0000259" key="14">
    <source>
        <dbReference type="Pfam" id="PF02737"/>
    </source>
</evidence>
<feature type="non-terminal residue" evidence="15">
    <location>
        <position position="644"/>
    </location>
</feature>
<evidence type="ECO:0000256" key="3">
    <source>
        <dbReference type="ARBA" id="ARBA00022832"/>
    </source>
</evidence>
<organism evidence="15 16">
    <name type="scientific">Pseudotabrizicola alkalilacus</name>
    <dbReference type="NCBI Taxonomy" id="2305252"/>
    <lineage>
        <taxon>Bacteria</taxon>
        <taxon>Pseudomonadati</taxon>
        <taxon>Pseudomonadota</taxon>
        <taxon>Alphaproteobacteria</taxon>
        <taxon>Rhodobacterales</taxon>
        <taxon>Paracoccaceae</taxon>
        <taxon>Pseudotabrizicola</taxon>
    </lineage>
</organism>
<dbReference type="UniPathway" id="UPA00659"/>
<dbReference type="InterPro" id="IPR006176">
    <property type="entry name" value="3-OHacyl-CoA_DH_NAD-bd"/>
</dbReference>
<keyword evidence="8" id="KW-0576">Peroxisome</keyword>
<comment type="pathway">
    <text evidence="2">Lipid metabolism; fatty acid beta-oxidation.</text>
</comment>
<evidence type="ECO:0000256" key="8">
    <source>
        <dbReference type="ARBA" id="ARBA00023140"/>
    </source>
</evidence>
<comment type="catalytic activity">
    <reaction evidence="12">
        <text>a (3S)-3-hydroxyacyl-CoA + NAD(+) = a 3-oxoacyl-CoA + NADH + H(+)</text>
        <dbReference type="Rhea" id="RHEA:22432"/>
        <dbReference type="ChEBI" id="CHEBI:15378"/>
        <dbReference type="ChEBI" id="CHEBI:57318"/>
        <dbReference type="ChEBI" id="CHEBI:57540"/>
        <dbReference type="ChEBI" id="CHEBI:57945"/>
        <dbReference type="ChEBI" id="CHEBI:90726"/>
        <dbReference type="EC" id="1.1.1.35"/>
    </reaction>
</comment>
<dbReference type="Pfam" id="PF00725">
    <property type="entry name" value="3HCDH"/>
    <property type="match status" value="1"/>
</dbReference>
<dbReference type="GO" id="GO:0016853">
    <property type="term" value="F:isomerase activity"/>
    <property type="evidence" value="ECO:0007669"/>
    <property type="project" value="UniProtKB-KW"/>
</dbReference>
<proteinExistence type="predicted"/>
<evidence type="ECO:0000256" key="6">
    <source>
        <dbReference type="ARBA" id="ARBA00023027"/>
    </source>
</evidence>
<dbReference type="GO" id="GO:0003857">
    <property type="term" value="F:(3S)-3-hydroxyacyl-CoA dehydrogenase (NAD+) activity"/>
    <property type="evidence" value="ECO:0007669"/>
    <property type="project" value="UniProtKB-EC"/>
</dbReference>
<evidence type="ECO:0000256" key="2">
    <source>
        <dbReference type="ARBA" id="ARBA00005005"/>
    </source>
</evidence>
<dbReference type="AlphaFoldDB" id="A0A411YWE3"/>
<dbReference type="SUPFAM" id="SSF52096">
    <property type="entry name" value="ClpP/crotonase"/>
    <property type="match status" value="1"/>
</dbReference>
<dbReference type="InterPro" id="IPR008927">
    <property type="entry name" value="6-PGluconate_DH-like_C_sf"/>
</dbReference>
<evidence type="ECO:0000313" key="16">
    <source>
        <dbReference type="Proteomes" id="UP000284547"/>
    </source>
</evidence>
<dbReference type="GO" id="GO:0006635">
    <property type="term" value="P:fatty acid beta-oxidation"/>
    <property type="evidence" value="ECO:0007669"/>
    <property type="project" value="UniProtKB-UniPathway"/>
</dbReference>
<dbReference type="Proteomes" id="UP000284547">
    <property type="component" value="Unassembled WGS sequence"/>
</dbReference>
<evidence type="ECO:0000256" key="9">
    <source>
        <dbReference type="ARBA" id="ARBA00023235"/>
    </source>
</evidence>
<dbReference type="Pfam" id="PF02737">
    <property type="entry name" value="3HCDH_N"/>
    <property type="match status" value="1"/>
</dbReference>
<dbReference type="OrthoDB" id="9771883at2"/>
<dbReference type="CDD" id="cd06558">
    <property type="entry name" value="crotonase-like"/>
    <property type="match status" value="1"/>
</dbReference>
<evidence type="ECO:0000313" key="15">
    <source>
        <dbReference type="EMBL" id="RGP35098.1"/>
    </source>
</evidence>
<name>A0A411YWE3_9RHOB</name>
<keyword evidence="16" id="KW-1185">Reference proteome</keyword>
<dbReference type="FunFam" id="1.10.1040.50:FF:000006">
    <property type="entry name" value="Peroxisomal bifunctional enzyme"/>
    <property type="match status" value="1"/>
</dbReference>
<evidence type="ECO:0000256" key="7">
    <source>
        <dbReference type="ARBA" id="ARBA00023098"/>
    </source>
</evidence>
<evidence type="ECO:0000256" key="11">
    <source>
        <dbReference type="ARBA" id="ARBA00023268"/>
    </source>
</evidence>
<dbReference type="InterPro" id="IPR006108">
    <property type="entry name" value="3HC_DH_C"/>
</dbReference>
<dbReference type="Gene3D" id="3.90.226.10">
    <property type="entry name" value="2-enoyl-CoA Hydratase, Chain A, domain 1"/>
    <property type="match status" value="1"/>
</dbReference>
<dbReference type="InterPro" id="IPR001753">
    <property type="entry name" value="Enoyl-CoA_hydra/iso"/>
</dbReference>
<dbReference type="PANTHER" id="PTHR23309">
    <property type="entry name" value="3-HYDROXYACYL-COA DEHYROGENASE"/>
    <property type="match status" value="1"/>
</dbReference>
<dbReference type="RefSeq" id="WP_118156229.1">
    <property type="nucleotide sequence ID" value="NZ_QWEY01000030.1"/>
</dbReference>
<evidence type="ECO:0000259" key="13">
    <source>
        <dbReference type="Pfam" id="PF00725"/>
    </source>
</evidence>
<evidence type="ECO:0000256" key="5">
    <source>
        <dbReference type="ARBA" id="ARBA00023002"/>
    </source>
</evidence>
<keyword evidence="10" id="KW-0456">Lyase</keyword>
<gene>
    <name evidence="15" type="ORF">D1012_21885</name>
</gene>
<evidence type="ECO:0000256" key="12">
    <source>
        <dbReference type="ARBA" id="ARBA00049556"/>
    </source>
</evidence>
<keyword evidence="11" id="KW-0511">Multifunctional enzyme</keyword>
<dbReference type="Pfam" id="PF00378">
    <property type="entry name" value="ECH_1"/>
    <property type="match status" value="1"/>
</dbReference>
<accession>A0A411YWE3</accession>
<dbReference type="InterPro" id="IPR036291">
    <property type="entry name" value="NAD(P)-bd_dom_sf"/>
</dbReference>
<dbReference type="SUPFAM" id="SSF51735">
    <property type="entry name" value="NAD(P)-binding Rossmann-fold domains"/>
    <property type="match status" value="1"/>
</dbReference>
<keyword evidence="9" id="KW-0413">Isomerase</keyword>
<evidence type="ECO:0000256" key="4">
    <source>
        <dbReference type="ARBA" id="ARBA00022963"/>
    </source>
</evidence>
<dbReference type="FunFam" id="3.40.50.720:FF:000009">
    <property type="entry name" value="Fatty oxidation complex, alpha subunit"/>
    <property type="match status" value="1"/>
</dbReference>
<dbReference type="Gene3D" id="1.10.1040.50">
    <property type="match status" value="1"/>
</dbReference>
<dbReference type="SUPFAM" id="SSF48179">
    <property type="entry name" value="6-phosphogluconate dehydrogenase C-terminal domain-like"/>
    <property type="match status" value="2"/>
</dbReference>
<feature type="domain" description="3-hydroxyacyl-CoA dehydrogenase C-terminal" evidence="13">
    <location>
        <begin position="472"/>
        <end position="565"/>
    </location>
</feature>
<dbReference type="PANTHER" id="PTHR23309:SF51">
    <property type="entry name" value="3-HYDROXYACYL-COA DEHYDROGENASE-RELATED"/>
    <property type="match status" value="1"/>
</dbReference>
<keyword evidence="4" id="KW-0442">Lipid degradation</keyword>
<protein>
    <submittedName>
        <fullName evidence="15">3-hydroxyacyl-CoA dehydrogenase</fullName>
    </submittedName>
</protein>